<dbReference type="InterPro" id="IPR036457">
    <property type="entry name" value="PPM-type-like_dom_sf"/>
</dbReference>
<gene>
    <name evidence="2" type="ORF">CVT24_007193</name>
</gene>
<dbReference type="PANTHER" id="PTHR13832">
    <property type="entry name" value="PROTEIN PHOSPHATASE 2C"/>
    <property type="match status" value="1"/>
</dbReference>
<evidence type="ECO:0000259" key="1">
    <source>
        <dbReference type="PROSITE" id="PS51746"/>
    </source>
</evidence>
<feature type="domain" description="PPM-type phosphatase" evidence="1">
    <location>
        <begin position="30"/>
        <end position="359"/>
    </location>
</feature>
<organism evidence="2 3">
    <name type="scientific">Panaeolus cyanescens</name>
    <dbReference type="NCBI Taxonomy" id="181874"/>
    <lineage>
        <taxon>Eukaryota</taxon>
        <taxon>Fungi</taxon>
        <taxon>Dikarya</taxon>
        <taxon>Basidiomycota</taxon>
        <taxon>Agaricomycotina</taxon>
        <taxon>Agaricomycetes</taxon>
        <taxon>Agaricomycetidae</taxon>
        <taxon>Agaricales</taxon>
        <taxon>Agaricineae</taxon>
        <taxon>Galeropsidaceae</taxon>
        <taxon>Panaeolus</taxon>
    </lineage>
</organism>
<evidence type="ECO:0000313" key="2">
    <source>
        <dbReference type="EMBL" id="PPQ66427.1"/>
    </source>
</evidence>
<dbReference type="PANTHER" id="PTHR13832:SF792">
    <property type="entry name" value="GM14286P"/>
    <property type="match status" value="1"/>
</dbReference>
<evidence type="ECO:0000313" key="3">
    <source>
        <dbReference type="Proteomes" id="UP000284842"/>
    </source>
</evidence>
<dbReference type="Pfam" id="PF00481">
    <property type="entry name" value="PP2C"/>
    <property type="match status" value="1"/>
</dbReference>
<dbReference type="InterPro" id="IPR001932">
    <property type="entry name" value="PPM-type_phosphatase-like_dom"/>
</dbReference>
<proteinExistence type="predicted"/>
<dbReference type="STRING" id="181874.A0A409VJM7"/>
<dbReference type="Proteomes" id="UP000284842">
    <property type="component" value="Unassembled WGS sequence"/>
</dbReference>
<dbReference type="Gene3D" id="3.60.40.10">
    <property type="entry name" value="PPM-type phosphatase domain"/>
    <property type="match status" value="1"/>
</dbReference>
<reference evidence="2 3" key="1">
    <citation type="journal article" date="2018" name="Evol. Lett.">
        <title>Horizontal gene cluster transfer increased hallucinogenic mushroom diversity.</title>
        <authorList>
            <person name="Reynolds H.T."/>
            <person name="Vijayakumar V."/>
            <person name="Gluck-Thaler E."/>
            <person name="Korotkin H.B."/>
            <person name="Matheny P.B."/>
            <person name="Slot J.C."/>
        </authorList>
    </citation>
    <scope>NUCLEOTIDE SEQUENCE [LARGE SCALE GENOMIC DNA]</scope>
    <source>
        <strain evidence="2 3">2629</strain>
    </source>
</reference>
<accession>A0A409VJM7</accession>
<dbReference type="CDD" id="cd00143">
    <property type="entry name" value="PP2Cc"/>
    <property type="match status" value="1"/>
</dbReference>
<dbReference type="SUPFAM" id="SSF81606">
    <property type="entry name" value="PP2C-like"/>
    <property type="match status" value="1"/>
</dbReference>
<dbReference type="AlphaFoldDB" id="A0A409VJM7"/>
<comment type="caution">
    <text evidence="2">The sequence shown here is derived from an EMBL/GenBank/DDBJ whole genome shotgun (WGS) entry which is preliminary data.</text>
</comment>
<dbReference type="SMART" id="SM00332">
    <property type="entry name" value="PP2Cc"/>
    <property type="match status" value="1"/>
</dbReference>
<keyword evidence="3" id="KW-1185">Reference proteome</keyword>
<sequence>MASFYEQPSKSGLVVGQISTPRINTPPGVIIHCAQLQPTDRPIEDRYSVHFDADQDRLILGVYDGMLLDIALQSLRNADRLIKLSTGHGGSETAEHISQTLPQRLLHCEPESTPGVFESVDKEILETFQKDHSIFHRKSANWAQNARLILSGCTALVLDVDLSKRAATWANAGDCRLVVGSSEHNKTGSVLFETKDLNTGTEEERNRIISEHPNEENIFVGERLFGRLKSTRGFGDGYYKLPKGFPGSGQHRRYIEIISRVERPGKIHLKDAYAALFYGYKTPPYITARPQAGTYKLEQSDVVIIASDGLWDLISSEDALRTITSGMQSNSSNLASYLIQEVQKKCSPADDITILVLAFDS</sequence>
<dbReference type="InterPro" id="IPR015655">
    <property type="entry name" value="PP2C"/>
</dbReference>
<dbReference type="GO" id="GO:0004722">
    <property type="term" value="F:protein serine/threonine phosphatase activity"/>
    <property type="evidence" value="ECO:0007669"/>
    <property type="project" value="InterPro"/>
</dbReference>
<dbReference type="EMBL" id="NHTK01006043">
    <property type="protein sequence ID" value="PPQ66427.1"/>
    <property type="molecule type" value="Genomic_DNA"/>
</dbReference>
<dbReference type="InParanoid" id="A0A409VJM7"/>
<dbReference type="PROSITE" id="PS51746">
    <property type="entry name" value="PPM_2"/>
    <property type="match status" value="1"/>
</dbReference>
<protein>
    <recommendedName>
        <fullName evidence="1">PPM-type phosphatase domain-containing protein</fullName>
    </recommendedName>
</protein>
<dbReference type="OrthoDB" id="420076at2759"/>
<name>A0A409VJM7_9AGAR</name>